<dbReference type="AlphaFoldDB" id="A0A2P2QQ87"/>
<protein>
    <submittedName>
        <fullName evidence="1">Uncharacterized protein</fullName>
    </submittedName>
</protein>
<evidence type="ECO:0000313" key="1">
    <source>
        <dbReference type="EMBL" id="MBX69216.1"/>
    </source>
</evidence>
<proteinExistence type="predicted"/>
<organism evidence="1">
    <name type="scientific">Rhizophora mucronata</name>
    <name type="common">Asiatic mangrove</name>
    <dbReference type="NCBI Taxonomy" id="61149"/>
    <lineage>
        <taxon>Eukaryota</taxon>
        <taxon>Viridiplantae</taxon>
        <taxon>Streptophyta</taxon>
        <taxon>Embryophyta</taxon>
        <taxon>Tracheophyta</taxon>
        <taxon>Spermatophyta</taxon>
        <taxon>Magnoliopsida</taxon>
        <taxon>eudicotyledons</taxon>
        <taxon>Gunneridae</taxon>
        <taxon>Pentapetalae</taxon>
        <taxon>rosids</taxon>
        <taxon>fabids</taxon>
        <taxon>Malpighiales</taxon>
        <taxon>Rhizophoraceae</taxon>
        <taxon>Rhizophora</taxon>
    </lineage>
</organism>
<reference evidence="1" key="1">
    <citation type="submission" date="2018-02" db="EMBL/GenBank/DDBJ databases">
        <title>Rhizophora mucronata_Transcriptome.</title>
        <authorList>
            <person name="Meera S.P."/>
            <person name="Sreeshan A."/>
            <person name="Augustine A."/>
        </authorList>
    </citation>
    <scope>NUCLEOTIDE SEQUENCE</scope>
    <source>
        <tissue evidence="1">Leaf</tissue>
    </source>
</reference>
<accession>A0A2P2QQ87</accession>
<dbReference type="EMBL" id="GGEC01088732">
    <property type="protein sequence ID" value="MBX69216.1"/>
    <property type="molecule type" value="Transcribed_RNA"/>
</dbReference>
<dbReference type="PROSITE" id="PS51257">
    <property type="entry name" value="PROKAR_LIPOPROTEIN"/>
    <property type="match status" value="1"/>
</dbReference>
<sequence>MSMVKRISNSGTLLHILGECLLVTSAAVAC</sequence>
<name>A0A2P2QQ87_RHIMU</name>